<sequence length="283" mass="28100">MPPDAPPPAEASPPPRGGKGRAPSRGRRLLALGALLGLGAAGPVDPDPLPGELSWHEPVWVTPFPPAAAPPPARTPPPVTAMLEYPEGWAPGHAAAILLPDSPGADPARDRLIAALIEQGAAVLLLGAPRGVAADPPLATRAPALGEAEHLPAIFGALVALQRDIGAAVVVALGHGGRVAEAAALAAASEPVAAAHLGQAGPRLAAAAGLGGPGRKASFAGGAPQPAREDWNPRALPLCDLLGEAAADLQPQDRAGEAFGDAVRDCRAALLHPPAGPPSPPAR</sequence>
<dbReference type="AlphaFoldDB" id="A0A502G9Z4"/>
<evidence type="ECO:0008006" key="4">
    <source>
        <dbReference type="Google" id="ProtNLM"/>
    </source>
</evidence>
<protein>
    <recommendedName>
        <fullName evidence="4">Alpha/beta hydrolase</fullName>
    </recommendedName>
</protein>
<dbReference type="EMBL" id="RCZP01000005">
    <property type="protein sequence ID" value="TPG58471.1"/>
    <property type="molecule type" value="Genomic_DNA"/>
</dbReference>
<keyword evidence="3" id="KW-1185">Reference proteome</keyword>
<evidence type="ECO:0000313" key="2">
    <source>
        <dbReference type="EMBL" id="TPG58471.1"/>
    </source>
</evidence>
<name>A0A502G9Z4_9PROT</name>
<evidence type="ECO:0000313" key="3">
    <source>
        <dbReference type="Proteomes" id="UP000317078"/>
    </source>
</evidence>
<dbReference type="Proteomes" id="UP000317078">
    <property type="component" value="Unassembled WGS sequence"/>
</dbReference>
<dbReference type="OrthoDB" id="9945158at2"/>
<feature type="compositionally biased region" description="Pro residues" evidence="1">
    <location>
        <begin position="1"/>
        <end position="16"/>
    </location>
</feature>
<accession>A0A502G9Z4</accession>
<gene>
    <name evidence="2" type="ORF">EAH89_07605</name>
</gene>
<comment type="caution">
    <text evidence="2">The sequence shown here is derived from an EMBL/GenBank/DDBJ whole genome shotgun (WGS) entry which is preliminary data.</text>
</comment>
<evidence type="ECO:0000256" key="1">
    <source>
        <dbReference type="SAM" id="MobiDB-lite"/>
    </source>
</evidence>
<organism evidence="2 3">
    <name type="scientific">Muricoccus nepalensis</name>
    <dbReference type="NCBI Taxonomy" id="1854500"/>
    <lineage>
        <taxon>Bacteria</taxon>
        <taxon>Pseudomonadati</taxon>
        <taxon>Pseudomonadota</taxon>
        <taxon>Alphaproteobacteria</taxon>
        <taxon>Acetobacterales</taxon>
        <taxon>Roseomonadaceae</taxon>
        <taxon>Muricoccus</taxon>
    </lineage>
</organism>
<dbReference type="RefSeq" id="WP_140882207.1">
    <property type="nucleotide sequence ID" value="NZ_RCZP01000005.1"/>
</dbReference>
<feature type="region of interest" description="Disordered" evidence="1">
    <location>
        <begin position="1"/>
        <end position="26"/>
    </location>
</feature>
<proteinExistence type="predicted"/>
<reference evidence="2 3" key="1">
    <citation type="journal article" date="2019" name="Environ. Microbiol.">
        <title>Species interactions and distinct microbial communities in high Arctic permafrost affected cryosols are associated with the CH4 and CO2 gas fluxes.</title>
        <authorList>
            <person name="Altshuler I."/>
            <person name="Hamel J."/>
            <person name="Turney S."/>
            <person name="Magnuson E."/>
            <person name="Levesque R."/>
            <person name="Greer C."/>
            <person name="Whyte L.G."/>
        </authorList>
    </citation>
    <scope>NUCLEOTIDE SEQUENCE [LARGE SCALE GENOMIC DNA]</scope>
    <source>
        <strain evidence="2 3">S9.3B</strain>
    </source>
</reference>